<accession>A0A1J4KGW5</accession>
<dbReference type="Proteomes" id="UP000179807">
    <property type="component" value="Unassembled WGS sequence"/>
</dbReference>
<dbReference type="EMBL" id="MLAK01000605">
    <property type="protein sequence ID" value="OHT10655.1"/>
    <property type="molecule type" value="Genomic_DNA"/>
</dbReference>
<keyword evidence="5" id="KW-1185">Reference proteome</keyword>
<comment type="caution">
    <text evidence="4">The sequence shown here is derived from an EMBL/GenBank/DDBJ whole genome shotgun (WGS) entry which is preliminary data.</text>
</comment>
<dbReference type="OrthoDB" id="3784at2759"/>
<evidence type="ECO:0000259" key="3">
    <source>
        <dbReference type="Pfam" id="PF00535"/>
    </source>
</evidence>
<feature type="domain" description="Glycosyltransferase 2-like" evidence="3">
    <location>
        <begin position="96"/>
        <end position="204"/>
    </location>
</feature>
<dbReference type="InterPro" id="IPR001173">
    <property type="entry name" value="Glyco_trans_2-like"/>
</dbReference>
<evidence type="ECO:0000313" key="5">
    <source>
        <dbReference type="Proteomes" id="UP000179807"/>
    </source>
</evidence>
<proteinExistence type="predicted"/>
<evidence type="ECO:0000256" key="2">
    <source>
        <dbReference type="SAM" id="Phobius"/>
    </source>
</evidence>
<evidence type="ECO:0000256" key="1">
    <source>
        <dbReference type="ARBA" id="ARBA00003301"/>
    </source>
</evidence>
<dbReference type="InterPro" id="IPR050834">
    <property type="entry name" value="Glycosyltransf_2"/>
</dbReference>
<comment type="function">
    <text evidence="1">Dolichyl-phosphate beta-glucosyltransferase involved in the glycosylation of glycoproteins through the synthesis of dolichyl beta-D-glucosyl phosphate which serves as a sugar donor for transfer of three glucose residues to the Man-9-GlcNAc-2-PP-dolichol precursor to N-glycans.</text>
</comment>
<keyword evidence="2" id="KW-0812">Transmembrane</keyword>
<feature type="transmembrane region" description="Helical" evidence="2">
    <location>
        <begin position="37"/>
        <end position="55"/>
    </location>
</feature>
<dbReference type="InterPro" id="IPR029044">
    <property type="entry name" value="Nucleotide-diphossugar_trans"/>
</dbReference>
<gene>
    <name evidence="4" type="ORF">TRFO_04157</name>
</gene>
<dbReference type="PANTHER" id="PTHR43685:SF2">
    <property type="entry name" value="GLYCOSYLTRANSFERASE 2-LIKE DOMAIN-CONTAINING PROTEIN"/>
    <property type="match status" value="1"/>
</dbReference>
<dbReference type="AlphaFoldDB" id="A0A1J4KGW5"/>
<organism evidence="4 5">
    <name type="scientific">Tritrichomonas foetus</name>
    <dbReference type="NCBI Taxonomy" id="1144522"/>
    <lineage>
        <taxon>Eukaryota</taxon>
        <taxon>Metamonada</taxon>
        <taxon>Parabasalia</taxon>
        <taxon>Tritrichomonadida</taxon>
        <taxon>Tritrichomonadidae</taxon>
        <taxon>Tritrichomonas</taxon>
    </lineage>
</organism>
<dbReference type="PANTHER" id="PTHR43685">
    <property type="entry name" value="GLYCOSYLTRANSFERASE"/>
    <property type="match status" value="1"/>
</dbReference>
<dbReference type="CDD" id="cd00761">
    <property type="entry name" value="Glyco_tranf_GTA_type"/>
    <property type="match status" value="1"/>
</dbReference>
<dbReference type="GeneID" id="94826430"/>
<dbReference type="SUPFAM" id="SSF53448">
    <property type="entry name" value="Nucleotide-diphospho-sugar transferases"/>
    <property type="match status" value="1"/>
</dbReference>
<dbReference type="Gene3D" id="3.90.550.10">
    <property type="entry name" value="Spore Coat Polysaccharide Biosynthesis Protein SpsA, Chain A"/>
    <property type="match status" value="1"/>
</dbReference>
<keyword evidence="2" id="KW-0472">Membrane</keyword>
<sequence length="437" mass="51470">MIEYELLSFTGQLESGFQSGTLTEFHLVDCDNRNFCVMHFFLIQNLILFLFLIWITPLKNIQKSQQNPILDIESLRTKSSTNFAIHEIHDDRFKISVAIPVFNRVNFIDRLLINLLNQTYPYYEVVFTDDCSTDGSYEKIYDRVKNDKRVTLVRHSYNKGIFWGRRTSYIVSKYEYIISVDPDDVINKDGIENLMKELNNTKTIPKCPNKTNNLECDPSKEKVEYDTSDIYQYRYDVMYGDHIENKNIFPCPRDFSSTKDLVDFNSRKGSTMSNNLWNRMFKRTVLLEAMKLLPKIIPNKKLTWCDDLFIAAGAFLFANSYHCCKYHVYLYYRSNSGSSIGRLSNAQLHNQYNLAHSFRYFPYHNDQALKLAKEHRYDEIRDLFYDESPEGRNRLRLMEGLESLNTSQPAQFSCEGKTEYHSLTYVEEEAFCILRPI</sequence>
<reference evidence="4" key="1">
    <citation type="submission" date="2016-10" db="EMBL/GenBank/DDBJ databases">
        <authorList>
            <person name="Benchimol M."/>
            <person name="Almeida L.G."/>
            <person name="Vasconcelos A.T."/>
            <person name="Perreira-Neves A."/>
            <person name="Rosa I.A."/>
            <person name="Tasca T."/>
            <person name="Bogo M.R."/>
            <person name="de Souza W."/>
        </authorList>
    </citation>
    <scope>NUCLEOTIDE SEQUENCE [LARGE SCALE GENOMIC DNA]</scope>
    <source>
        <strain evidence="4">K</strain>
    </source>
</reference>
<dbReference type="Pfam" id="PF00535">
    <property type="entry name" value="Glycos_transf_2"/>
    <property type="match status" value="1"/>
</dbReference>
<keyword evidence="2" id="KW-1133">Transmembrane helix</keyword>
<name>A0A1J4KGW5_9EUKA</name>
<dbReference type="VEuPathDB" id="TrichDB:TRFO_04157"/>
<protein>
    <recommendedName>
        <fullName evidence="3">Glycosyltransferase 2-like domain-containing protein</fullName>
    </recommendedName>
</protein>
<dbReference type="RefSeq" id="XP_068363791.1">
    <property type="nucleotide sequence ID" value="XM_068491726.1"/>
</dbReference>
<evidence type="ECO:0000313" key="4">
    <source>
        <dbReference type="EMBL" id="OHT10655.1"/>
    </source>
</evidence>